<keyword evidence="7" id="KW-0625">Polysaccharide transport</keyword>
<dbReference type="PANTHER" id="PTHR30413:SF10">
    <property type="entry name" value="CAPSULE POLYSACCHARIDE EXPORT INNER-MEMBRANE PROTEIN CTRC"/>
    <property type="match status" value="1"/>
</dbReference>
<proteinExistence type="inferred from homology"/>
<keyword evidence="3 9" id="KW-0813">Transport</keyword>
<dbReference type="PROSITE" id="PS51012">
    <property type="entry name" value="ABC_TM2"/>
    <property type="match status" value="1"/>
</dbReference>
<evidence type="ECO:0000256" key="3">
    <source>
        <dbReference type="ARBA" id="ARBA00022448"/>
    </source>
</evidence>
<organism evidence="11 12">
    <name type="scientific">Candidatus Accumulibacter adjunctus</name>
    <dbReference type="NCBI Taxonomy" id="1454001"/>
    <lineage>
        <taxon>Bacteria</taxon>
        <taxon>Pseudomonadati</taxon>
        <taxon>Pseudomonadota</taxon>
        <taxon>Betaproteobacteria</taxon>
        <taxon>Candidatus Accumulibacter</taxon>
    </lineage>
</organism>
<keyword evidence="6" id="KW-1133">Transmembrane helix</keyword>
<dbReference type="GO" id="GO:0140359">
    <property type="term" value="F:ABC-type transporter activity"/>
    <property type="evidence" value="ECO:0007669"/>
    <property type="project" value="InterPro"/>
</dbReference>
<dbReference type="Proteomes" id="UP000020218">
    <property type="component" value="Unassembled WGS sequence"/>
</dbReference>
<keyword evidence="8" id="KW-0472">Membrane</keyword>
<comment type="similarity">
    <text evidence="2 9">Belongs to the ABC-2 integral membrane protein family.</text>
</comment>
<keyword evidence="12" id="KW-1185">Reference proteome</keyword>
<keyword evidence="4 9" id="KW-1003">Cell membrane</keyword>
<gene>
    <name evidence="11" type="primary">tagG_2</name>
    <name evidence="11" type="ORF">AW08_02093</name>
</gene>
<dbReference type="GO" id="GO:0005886">
    <property type="term" value="C:plasma membrane"/>
    <property type="evidence" value="ECO:0007669"/>
    <property type="project" value="UniProtKB-SubCell"/>
</dbReference>
<dbReference type="AlphaFoldDB" id="A0A011MBZ1"/>
<dbReference type="PANTHER" id="PTHR30413">
    <property type="entry name" value="INNER MEMBRANE TRANSPORT PERMEASE"/>
    <property type="match status" value="1"/>
</dbReference>
<evidence type="ECO:0000259" key="10">
    <source>
        <dbReference type="PROSITE" id="PS51012"/>
    </source>
</evidence>
<comment type="caution">
    <text evidence="11">The sequence shown here is derived from an EMBL/GenBank/DDBJ whole genome shotgun (WGS) entry which is preliminary data.</text>
</comment>
<accession>A0A011MBZ1</accession>
<protein>
    <recommendedName>
        <fullName evidence="9">Transport permease protein</fullName>
    </recommendedName>
</protein>
<evidence type="ECO:0000256" key="1">
    <source>
        <dbReference type="ARBA" id="ARBA00004651"/>
    </source>
</evidence>
<dbReference type="GO" id="GO:0015774">
    <property type="term" value="P:polysaccharide transport"/>
    <property type="evidence" value="ECO:0007669"/>
    <property type="project" value="UniProtKB-KW"/>
</dbReference>
<evidence type="ECO:0000256" key="6">
    <source>
        <dbReference type="ARBA" id="ARBA00022989"/>
    </source>
</evidence>
<evidence type="ECO:0000256" key="7">
    <source>
        <dbReference type="ARBA" id="ARBA00023047"/>
    </source>
</evidence>
<sequence length="268" mass="28928">MKPPRLNLHTVAHRHLLGQLIQREVLVRYRGSILGIGWSFLHPLLLLAAYTLVFGGIFGGRWDAGNSGKTGLDMALFIYCGLAIFVPFSEAVVLAPKLLLANQHFVRKVVFPLEILPLASLVAASIHGAAHLVLLAVAAMLSGHLHATALLIPLVLLPAWLSTLGLGWLLAAAGAYLRDIGHGMPIFMQLAMFALPVFYPSSAAPALLQSINRTNPIAIAIEDLRRILIDGVPPDWSVWLAMSCLGASVAVAGHLFFSRCREEFADVL</sequence>
<evidence type="ECO:0000256" key="8">
    <source>
        <dbReference type="ARBA" id="ARBA00023136"/>
    </source>
</evidence>
<dbReference type="Pfam" id="PF01061">
    <property type="entry name" value="ABC2_membrane"/>
    <property type="match status" value="1"/>
</dbReference>
<dbReference type="STRING" id="1454001.AW08_02093"/>
<reference evidence="11" key="1">
    <citation type="submission" date="2014-02" db="EMBL/GenBank/DDBJ databases">
        <title>Expanding our view of genomic diversity in Candidatus Accumulibacter clades.</title>
        <authorList>
            <person name="Skennerton C.T."/>
            <person name="Barr J.J."/>
            <person name="Slater F.R."/>
            <person name="Bond P.L."/>
            <person name="Tyson G.W."/>
        </authorList>
    </citation>
    <scope>NUCLEOTIDE SEQUENCE [LARGE SCALE GENOMIC DNA]</scope>
</reference>
<dbReference type="InterPro" id="IPR013525">
    <property type="entry name" value="ABC2_TM"/>
</dbReference>
<comment type="subcellular location">
    <subcellularLocation>
        <location evidence="9">Cell inner membrane</location>
        <topology evidence="9">Multi-pass membrane protein</topology>
    </subcellularLocation>
    <subcellularLocation>
        <location evidence="1">Cell membrane</location>
        <topology evidence="1">Multi-pass membrane protein</topology>
    </subcellularLocation>
</comment>
<dbReference type="EMBL" id="JFAX01000011">
    <property type="protein sequence ID" value="EXI67258.1"/>
    <property type="molecule type" value="Genomic_DNA"/>
</dbReference>
<evidence type="ECO:0000313" key="11">
    <source>
        <dbReference type="EMBL" id="EXI67258.1"/>
    </source>
</evidence>
<keyword evidence="7" id="KW-0762">Sugar transport</keyword>
<evidence type="ECO:0000256" key="2">
    <source>
        <dbReference type="ARBA" id="ARBA00007783"/>
    </source>
</evidence>
<dbReference type="InterPro" id="IPR047817">
    <property type="entry name" value="ABC2_TM_bact-type"/>
</dbReference>
<dbReference type="PATRIC" id="fig|1454001.3.peg.2138"/>
<evidence type="ECO:0000313" key="12">
    <source>
        <dbReference type="Proteomes" id="UP000020218"/>
    </source>
</evidence>
<evidence type="ECO:0000256" key="4">
    <source>
        <dbReference type="ARBA" id="ARBA00022475"/>
    </source>
</evidence>
<keyword evidence="5" id="KW-0812">Transmembrane</keyword>
<evidence type="ECO:0000256" key="5">
    <source>
        <dbReference type="ARBA" id="ARBA00022692"/>
    </source>
</evidence>
<evidence type="ECO:0000256" key="9">
    <source>
        <dbReference type="RuleBase" id="RU361157"/>
    </source>
</evidence>
<name>A0A011MBZ1_9PROT</name>
<feature type="domain" description="ABC transmembrane type-2" evidence="10">
    <location>
        <begin position="34"/>
        <end position="260"/>
    </location>
</feature>
<dbReference type="GO" id="GO:0015920">
    <property type="term" value="P:lipopolysaccharide transport"/>
    <property type="evidence" value="ECO:0007669"/>
    <property type="project" value="TreeGrafter"/>
</dbReference>